<feature type="compositionally biased region" description="Low complexity" evidence="2">
    <location>
        <begin position="27"/>
        <end position="39"/>
    </location>
</feature>
<dbReference type="EMBL" id="JAPNNL010000291">
    <property type="protein sequence ID" value="MDA0638797.1"/>
    <property type="molecule type" value="Genomic_DNA"/>
</dbReference>
<feature type="region of interest" description="Disordered" evidence="2">
    <location>
        <begin position="82"/>
        <end position="123"/>
    </location>
</feature>
<feature type="compositionally biased region" description="Low complexity" evidence="2">
    <location>
        <begin position="82"/>
        <end position="107"/>
    </location>
</feature>
<feature type="domain" description="FHA" evidence="3">
    <location>
        <begin position="202"/>
        <end position="261"/>
    </location>
</feature>
<keyword evidence="1" id="KW-0597">Phosphoprotein</keyword>
<dbReference type="Proteomes" id="UP001144036">
    <property type="component" value="Unassembled WGS sequence"/>
</dbReference>
<dbReference type="InterPro" id="IPR008984">
    <property type="entry name" value="SMAD_FHA_dom_sf"/>
</dbReference>
<evidence type="ECO:0000256" key="2">
    <source>
        <dbReference type="SAM" id="MobiDB-lite"/>
    </source>
</evidence>
<sequence>MAICPQGHASGSDDYCDLCGALISAPAPASQPGPAHQPSGPAAPHGTSQAASQGASESCPVCSTPRVGPFCELCGHSFADGSSTDGSSTDGSSTDGSSTDGSFADGSFADGSPASGSPVGGHLAGGSSAGGSIAGGSIAGGSIAGGASGMRTPVVGARWEAVAAADRAYYEQVIAQGGPDAAAMAFPPYCPERSFPLVGEQVRIGRSRRGRDLVPEIDLAGPPTDPGVSGLHAVLLASPGGSWMLVDPGSANGTQVNGRPVTVNVPVPVGAGDRIHLGAWTVITIREGTP</sequence>
<keyword evidence="5" id="KW-1185">Reference proteome</keyword>
<name>A0ABT4SNN7_9ACTN</name>
<dbReference type="Gene3D" id="2.60.200.20">
    <property type="match status" value="1"/>
</dbReference>
<dbReference type="CDD" id="cd00060">
    <property type="entry name" value="FHA"/>
    <property type="match status" value="1"/>
</dbReference>
<gene>
    <name evidence="4" type="ORF">OUY22_35760</name>
</gene>
<evidence type="ECO:0000259" key="3">
    <source>
        <dbReference type="PROSITE" id="PS50006"/>
    </source>
</evidence>
<accession>A0ABT4SNN7</accession>
<dbReference type="SUPFAM" id="SSF49879">
    <property type="entry name" value="SMAD/FHA domain"/>
    <property type="match status" value="1"/>
</dbReference>
<evidence type="ECO:0000313" key="4">
    <source>
        <dbReference type="EMBL" id="MDA0638797.1"/>
    </source>
</evidence>
<evidence type="ECO:0000313" key="5">
    <source>
        <dbReference type="Proteomes" id="UP001144036"/>
    </source>
</evidence>
<protein>
    <submittedName>
        <fullName evidence="4">FHA domain-containing protein</fullName>
    </submittedName>
</protein>
<dbReference type="InterPro" id="IPR000253">
    <property type="entry name" value="FHA_dom"/>
</dbReference>
<proteinExistence type="predicted"/>
<dbReference type="Pfam" id="PF00498">
    <property type="entry name" value="FHA"/>
    <property type="match status" value="1"/>
</dbReference>
<reference evidence="4" key="1">
    <citation type="submission" date="2022-11" db="EMBL/GenBank/DDBJ databases">
        <title>Nonomuraea corallina sp. nov., a new species of the genus Nonomuraea isolated from sea side sediment in Thai sea.</title>
        <authorList>
            <person name="Ngamcharungchit C."/>
            <person name="Matsumoto A."/>
            <person name="Suriyachadkun C."/>
            <person name="Panbangred W."/>
            <person name="Inahashi Y."/>
            <person name="Intra B."/>
        </authorList>
    </citation>
    <scope>NUCLEOTIDE SEQUENCE</scope>
    <source>
        <strain evidence="4">MCN248</strain>
    </source>
</reference>
<evidence type="ECO:0000256" key="1">
    <source>
        <dbReference type="ARBA" id="ARBA00022553"/>
    </source>
</evidence>
<dbReference type="SMART" id="SM00240">
    <property type="entry name" value="FHA"/>
    <property type="match status" value="1"/>
</dbReference>
<comment type="caution">
    <text evidence="4">The sequence shown here is derived from an EMBL/GenBank/DDBJ whole genome shotgun (WGS) entry which is preliminary data.</text>
</comment>
<dbReference type="RefSeq" id="WP_270159746.1">
    <property type="nucleotide sequence ID" value="NZ_JAPNNL010000291.1"/>
</dbReference>
<feature type="region of interest" description="Disordered" evidence="2">
    <location>
        <begin position="27"/>
        <end position="58"/>
    </location>
</feature>
<dbReference type="PROSITE" id="PS50006">
    <property type="entry name" value="FHA_DOMAIN"/>
    <property type="match status" value="1"/>
</dbReference>
<feature type="compositionally biased region" description="Polar residues" evidence="2">
    <location>
        <begin position="46"/>
        <end position="56"/>
    </location>
</feature>
<organism evidence="4 5">
    <name type="scientific">Nonomuraea corallina</name>
    <dbReference type="NCBI Taxonomy" id="2989783"/>
    <lineage>
        <taxon>Bacteria</taxon>
        <taxon>Bacillati</taxon>
        <taxon>Actinomycetota</taxon>
        <taxon>Actinomycetes</taxon>
        <taxon>Streptosporangiales</taxon>
        <taxon>Streptosporangiaceae</taxon>
        <taxon>Nonomuraea</taxon>
    </lineage>
</organism>